<feature type="transmembrane region" description="Helical" evidence="2">
    <location>
        <begin position="84"/>
        <end position="105"/>
    </location>
</feature>
<reference evidence="4 5" key="1">
    <citation type="submission" date="2015-01" db="EMBL/GenBank/DDBJ databases">
        <title>Draft genome of the acidophilic iron oxidizer Acidithrix ferrooxidans strain Py-F3.</title>
        <authorList>
            <person name="Poehlein A."/>
            <person name="Eisen S."/>
            <person name="Schloemann M."/>
            <person name="Johnson B.D."/>
            <person name="Daniel R."/>
            <person name="Muehling M."/>
        </authorList>
    </citation>
    <scope>NUCLEOTIDE SEQUENCE [LARGE SCALE GENOMIC DNA]</scope>
    <source>
        <strain evidence="4 5">Py-F3</strain>
    </source>
</reference>
<dbReference type="Proteomes" id="UP000032360">
    <property type="component" value="Unassembled WGS sequence"/>
</dbReference>
<dbReference type="PATRIC" id="fig|1280514.3.peg.2304"/>
<accession>A0A0D8HJX6</accession>
<keyword evidence="2" id="KW-1133">Transmembrane helix</keyword>
<sequence>MSLRVVLSRRNILPPRDTGLGRATAALIDQGTTTEPNKPAKPREWAAKPRHALLLHLGLFLIPIASAVMSSIVFSHIIREPHTTISQLAWLASLLLSSSLLLLVVERQTRRFLPLVALLKLTMIFPDQAPSRFKSAMRAGSVRKLEERVKAVDMKAQEFKTPTDAASVIELVASLTYHDRRTRGHAERVKAYALLIGQEVGLSKSDCNKLVWAALLHDVGKVAVSTKILNKGGALSPAEWEEIRRHPLEGQKLLEPLLGWMGPFANAVWEHHEKWNGQGYPLGLSGNNISLSGRIVSLADAYEVMTAARSYKRPMSILEARQEVVRCAGTHFDPDVVRAFLNISIGRLRFMSGPAAWIAQLPFLGWTAPVGLPAVVGTVGKTMALVSFVHGVAPSVLVTQAGPASKVAASALTANTTASATGSTMTPAPASRTSSQENSLPAQEYQGYELDRGSVVAPQDTSNGSAVSASSSGTTHGRPTYSDFNPATTTTSGNAAVSHAASLPATTAGTRPGNAAVSHAASLPATTAGTRPGNAAVSHAASLPATTAGTRPGNAAVSHAASLPATTATTTTSGNAAVSHAASLPATTAGTIATTTTSGNAAVSHAASLPAGASPETVTPRHQS</sequence>
<dbReference type="Pfam" id="PF13487">
    <property type="entry name" value="HD_5"/>
    <property type="match status" value="1"/>
</dbReference>
<dbReference type="Gene3D" id="1.10.3210.10">
    <property type="entry name" value="Hypothetical protein af1432"/>
    <property type="match status" value="1"/>
</dbReference>
<organism evidence="4 5">
    <name type="scientific">Acidithrix ferrooxidans</name>
    <dbReference type="NCBI Taxonomy" id="1280514"/>
    <lineage>
        <taxon>Bacteria</taxon>
        <taxon>Bacillati</taxon>
        <taxon>Actinomycetota</taxon>
        <taxon>Acidimicrobiia</taxon>
        <taxon>Acidimicrobiales</taxon>
        <taxon>Acidimicrobiaceae</taxon>
        <taxon>Acidithrix</taxon>
    </lineage>
</organism>
<evidence type="ECO:0000256" key="1">
    <source>
        <dbReference type="SAM" id="MobiDB-lite"/>
    </source>
</evidence>
<gene>
    <name evidence="4" type="primary">rpfG</name>
    <name evidence="4" type="ORF">AXFE_17550</name>
</gene>
<dbReference type="CDD" id="cd00077">
    <property type="entry name" value="HDc"/>
    <property type="match status" value="1"/>
</dbReference>
<dbReference type="STRING" id="1280514.AXFE_17550"/>
<feature type="compositionally biased region" description="Polar residues" evidence="1">
    <location>
        <begin position="482"/>
        <end position="495"/>
    </location>
</feature>
<dbReference type="GO" id="GO:0071111">
    <property type="term" value="F:cyclic-guanylate-specific phosphodiesterase activity"/>
    <property type="evidence" value="ECO:0007669"/>
    <property type="project" value="UniProtKB-EC"/>
</dbReference>
<keyword evidence="5" id="KW-1185">Reference proteome</keyword>
<comment type="caution">
    <text evidence="4">The sequence shown here is derived from an EMBL/GenBank/DDBJ whole genome shotgun (WGS) entry which is preliminary data.</text>
</comment>
<feature type="region of interest" description="Disordered" evidence="1">
    <location>
        <begin position="597"/>
        <end position="624"/>
    </location>
</feature>
<keyword evidence="2" id="KW-0812">Transmembrane</keyword>
<dbReference type="EC" id="3.1.4.52" evidence="4"/>
<feature type="domain" description="HD-GYP" evidence="3">
    <location>
        <begin position="160"/>
        <end position="356"/>
    </location>
</feature>
<feature type="compositionally biased region" description="Low complexity" evidence="1">
    <location>
        <begin position="461"/>
        <end position="475"/>
    </location>
</feature>
<protein>
    <submittedName>
        <fullName evidence="4">Cyclic di-GMP phosphodiesterase response regulator RpfG</fullName>
        <ecNumber evidence="4">3.1.4.52</ecNumber>
    </submittedName>
</protein>
<keyword evidence="2" id="KW-0472">Membrane</keyword>
<feature type="region of interest" description="Disordered" evidence="1">
    <location>
        <begin position="418"/>
        <end position="441"/>
    </location>
</feature>
<dbReference type="SMART" id="SM00471">
    <property type="entry name" value="HDc"/>
    <property type="match status" value="1"/>
</dbReference>
<dbReference type="PANTHER" id="PTHR45228">
    <property type="entry name" value="CYCLIC DI-GMP PHOSPHODIESTERASE TM_0186-RELATED"/>
    <property type="match status" value="1"/>
</dbReference>
<dbReference type="InterPro" id="IPR037522">
    <property type="entry name" value="HD_GYP_dom"/>
</dbReference>
<dbReference type="PROSITE" id="PS51832">
    <property type="entry name" value="HD_GYP"/>
    <property type="match status" value="1"/>
</dbReference>
<feature type="compositionally biased region" description="Polar residues" evidence="1">
    <location>
        <begin position="432"/>
        <end position="441"/>
    </location>
</feature>
<name>A0A0D8HJX6_9ACTN</name>
<feature type="transmembrane region" description="Helical" evidence="2">
    <location>
        <begin position="53"/>
        <end position="78"/>
    </location>
</feature>
<evidence type="ECO:0000313" key="4">
    <source>
        <dbReference type="EMBL" id="KJF17381.1"/>
    </source>
</evidence>
<evidence type="ECO:0000313" key="5">
    <source>
        <dbReference type="Proteomes" id="UP000032360"/>
    </source>
</evidence>
<feature type="region of interest" description="Disordered" evidence="1">
    <location>
        <begin position="455"/>
        <end position="498"/>
    </location>
</feature>
<dbReference type="SUPFAM" id="SSF109604">
    <property type="entry name" value="HD-domain/PDEase-like"/>
    <property type="match status" value="1"/>
</dbReference>
<keyword evidence="4" id="KW-0378">Hydrolase</keyword>
<dbReference type="InterPro" id="IPR052020">
    <property type="entry name" value="Cyclic_di-GMP/3'3'-cGAMP_PDE"/>
</dbReference>
<evidence type="ECO:0000259" key="3">
    <source>
        <dbReference type="PROSITE" id="PS51832"/>
    </source>
</evidence>
<dbReference type="AlphaFoldDB" id="A0A0D8HJX6"/>
<evidence type="ECO:0000256" key="2">
    <source>
        <dbReference type="SAM" id="Phobius"/>
    </source>
</evidence>
<feature type="compositionally biased region" description="Low complexity" evidence="1">
    <location>
        <begin position="418"/>
        <end position="431"/>
    </location>
</feature>
<dbReference type="EMBL" id="JXYS01000045">
    <property type="protein sequence ID" value="KJF17381.1"/>
    <property type="molecule type" value="Genomic_DNA"/>
</dbReference>
<dbReference type="InterPro" id="IPR003607">
    <property type="entry name" value="HD/PDEase_dom"/>
</dbReference>
<proteinExistence type="predicted"/>